<keyword evidence="3" id="KW-1185">Reference proteome</keyword>
<evidence type="ECO:0000256" key="1">
    <source>
        <dbReference type="SAM" id="Phobius"/>
    </source>
</evidence>
<reference evidence="2 3" key="1">
    <citation type="submission" date="2019-01" db="EMBL/GenBank/DDBJ databases">
        <title>Lactibacter flavus gen. nov., sp. nov., a novel bacterium of the family Propionibacteriaceae isolated from raw milk and dairy products.</title>
        <authorList>
            <person name="Huptas C."/>
            <person name="Wenning M."/>
            <person name="Breitenwieser F."/>
            <person name="Doll E."/>
            <person name="Von Neubeck M."/>
            <person name="Busse H.-J."/>
            <person name="Scherer S."/>
        </authorList>
    </citation>
    <scope>NUCLEOTIDE SEQUENCE [LARGE SCALE GENOMIC DNA]</scope>
    <source>
        <strain evidence="2 3">DSM 22130</strain>
    </source>
</reference>
<organism evidence="2 3">
    <name type="scientific">Propioniciclava tarda</name>
    <dbReference type="NCBI Taxonomy" id="433330"/>
    <lineage>
        <taxon>Bacteria</taxon>
        <taxon>Bacillati</taxon>
        <taxon>Actinomycetota</taxon>
        <taxon>Actinomycetes</taxon>
        <taxon>Propionibacteriales</taxon>
        <taxon>Propionibacteriaceae</taxon>
        <taxon>Propioniciclava</taxon>
    </lineage>
</organism>
<feature type="transmembrane region" description="Helical" evidence="1">
    <location>
        <begin position="25"/>
        <end position="43"/>
    </location>
</feature>
<gene>
    <name evidence="2" type="ORF">ET996_07140</name>
</gene>
<dbReference type="EMBL" id="SDMR01000007">
    <property type="protein sequence ID" value="TBT95040.1"/>
    <property type="molecule type" value="Genomic_DNA"/>
</dbReference>
<evidence type="ECO:0000313" key="2">
    <source>
        <dbReference type="EMBL" id="TBT95040.1"/>
    </source>
</evidence>
<protein>
    <submittedName>
        <fullName evidence="2">Uncharacterized protein</fullName>
    </submittedName>
</protein>
<evidence type="ECO:0000313" key="3">
    <source>
        <dbReference type="Proteomes" id="UP000291933"/>
    </source>
</evidence>
<feature type="transmembrane region" description="Helical" evidence="1">
    <location>
        <begin position="55"/>
        <end position="80"/>
    </location>
</feature>
<comment type="caution">
    <text evidence="2">The sequence shown here is derived from an EMBL/GenBank/DDBJ whole genome shotgun (WGS) entry which is preliminary data.</text>
</comment>
<name>A0A4Q9KM60_PROTD</name>
<dbReference type="Proteomes" id="UP000291933">
    <property type="component" value="Unassembled WGS sequence"/>
</dbReference>
<dbReference type="AlphaFoldDB" id="A0A4Q9KM60"/>
<proteinExistence type="predicted"/>
<dbReference type="RefSeq" id="WP_131171877.1">
    <property type="nucleotide sequence ID" value="NZ_FXTL01000006.1"/>
</dbReference>
<keyword evidence="1" id="KW-0812">Transmembrane</keyword>
<keyword evidence="1" id="KW-1133">Transmembrane helix</keyword>
<keyword evidence="1" id="KW-0472">Membrane</keyword>
<sequence length="91" mass="9472">MTNALAPGFLAPTPTQAPPWRRGSWPVWIAAVIWVLLFVRDVPSLVQGLLGEQPLLSTGAVTLLGLVLLFLAALAVAALAPGRLTAGHLGL</sequence>
<accession>A0A4Q9KM60</accession>